<evidence type="ECO:0000313" key="4">
    <source>
        <dbReference type="EMBL" id="MDX5983716.1"/>
    </source>
</evidence>
<dbReference type="Pfam" id="PF13372">
    <property type="entry name" value="Alginate_exp"/>
    <property type="match status" value="1"/>
</dbReference>
<accession>A0ABU4PI55</accession>
<dbReference type="EMBL" id="JAWXXV010000001">
    <property type="protein sequence ID" value="MDX5983716.1"/>
    <property type="molecule type" value="Genomic_DNA"/>
</dbReference>
<reference evidence="4 5" key="1">
    <citation type="submission" date="2023-11" db="EMBL/GenBank/DDBJ databases">
        <title>MicrobeMod: A computational toolkit for identifying prokaryotic methylation and restriction-modification with nanopore sequencing.</title>
        <authorList>
            <person name="Crits-Christoph A."/>
            <person name="Kang S.C."/>
            <person name="Lee H."/>
            <person name="Ostrov N."/>
        </authorList>
    </citation>
    <scope>NUCLEOTIDE SEQUENCE [LARGE SCALE GENOMIC DNA]</scope>
    <source>
        <strain evidence="4 5">ATCC 14820</strain>
    </source>
</reference>
<feature type="domain" description="Alginate export" evidence="3">
    <location>
        <begin position="218"/>
        <end position="539"/>
    </location>
</feature>
<dbReference type="Proteomes" id="UP001279660">
    <property type="component" value="Unassembled WGS sequence"/>
</dbReference>
<keyword evidence="2" id="KW-0732">Signal</keyword>
<dbReference type="InterPro" id="IPR025388">
    <property type="entry name" value="Alginate_export_dom"/>
</dbReference>
<feature type="region of interest" description="Disordered" evidence="1">
    <location>
        <begin position="41"/>
        <end position="105"/>
    </location>
</feature>
<dbReference type="RefSeq" id="WP_010404568.1">
    <property type="nucleotide sequence ID" value="NZ_JAWXXV010000001.1"/>
</dbReference>
<feature type="compositionally biased region" description="Polar residues" evidence="1">
    <location>
        <begin position="77"/>
        <end position="96"/>
    </location>
</feature>
<keyword evidence="5" id="KW-1185">Reference proteome</keyword>
<name>A0ABU4PI55_9SPHN</name>
<evidence type="ECO:0000313" key="5">
    <source>
        <dbReference type="Proteomes" id="UP001279660"/>
    </source>
</evidence>
<gene>
    <name evidence="4" type="ORF">SIL82_05540</name>
</gene>
<evidence type="ECO:0000259" key="3">
    <source>
        <dbReference type="Pfam" id="PF13372"/>
    </source>
</evidence>
<comment type="caution">
    <text evidence="4">The sequence shown here is derived from an EMBL/GenBank/DDBJ whole genome shotgun (WGS) entry which is preliminary data.</text>
</comment>
<protein>
    <submittedName>
        <fullName evidence="4">Alginate export family protein</fullName>
    </submittedName>
</protein>
<evidence type="ECO:0000256" key="2">
    <source>
        <dbReference type="SAM" id="SignalP"/>
    </source>
</evidence>
<evidence type="ECO:0000256" key="1">
    <source>
        <dbReference type="SAM" id="MobiDB-lite"/>
    </source>
</evidence>
<proteinExistence type="predicted"/>
<feature type="chain" id="PRO_5045843884" evidence="2">
    <location>
        <begin position="27"/>
        <end position="547"/>
    </location>
</feature>
<feature type="signal peptide" evidence="2">
    <location>
        <begin position="1"/>
        <end position="26"/>
    </location>
</feature>
<sequence>MRISRSGFAIGASLLSIVIASGTAHAAPDASALASAPAANTLPTSEAGSAKPTAVASVAKPAQQASVDPNRPVPPAQRSTPPSESTEQRSPANPSVRTYPRQADGHGVMLGGYNMSRWAEDWRMMRDSKKRKDILDRLKYIPIDDAGKIYVTLSGEVRYRLNDYSEPNLVKSGYRLEEQTRLVGGADVHIGPVRFYGELAHGGLSGYNYGVAPAKSRDALIAQQFFGEISGTIGTFGLGVRYGRQEFTDGPSNLVSQKDNNTIHTSVQGLRTWGQTGNVRADFFDFKQVTLGTQGLSDDVADDKTRFSGATFGLVLANSKTRKLFFDPFAWRERNDSLKWGRVTGREVRNYYGARLWGSLDQLTLDWTVDHQSGSFAGRDISAWNAFIAQTYVINPKNWKPKVGIHFDFGEGGGSYGTGTIHVAKAPFAGTIAYSYQGALNFTNLFQASPNFTVSPFKTLDVTTEYQHSWRVSPHDAIYRGAGTPYTGSETLPGSNVGDAIRLQATWKVTRRLSVVGRYEYFIPGPILDQLGYVNSHYLASWISYRF</sequence>
<organism evidence="4 5">
    <name type="scientific">Sphingomonas echinoides</name>
    <dbReference type="NCBI Taxonomy" id="59803"/>
    <lineage>
        <taxon>Bacteria</taxon>
        <taxon>Pseudomonadati</taxon>
        <taxon>Pseudomonadota</taxon>
        <taxon>Alphaproteobacteria</taxon>
        <taxon>Sphingomonadales</taxon>
        <taxon>Sphingomonadaceae</taxon>
        <taxon>Sphingomonas</taxon>
    </lineage>
</organism>